<keyword evidence="3" id="KW-1185">Reference proteome</keyword>
<dbReference type="InterPro" id="IPR010001">
    <property type="entry name" value="BofA"/>
</dbReference>
<protein>
    <submittedName>
        <fullName evidence="2">Pro-sigmaK processing inhibitor BofA family protein</fullName>
    </submittedName>
</protein>
<sequence>MKPVKKVLLVLIRGCIGLGAIYGFNFILKGLGLFVGLNIVNGFVVGILGVPGFLLLYSLALVDKFL</sequence>
<keyword evidence="1" id="KW-0472">Membrane</keyword>
<keyword evidence="1" id="KW-0812">Transmembrane</keyword>
<dbReference type="AlphaFoldDB" id="A0A8J8MAP0"/>
<organism evidence="2 3">
    <name type="scientific">Vallitalea guaymasensis</name>
    <dbReference type="NCBI Taxonomy" id="1185412"/>
    <lineage>
        <taxon>Bacteria</taxon>
        <taxon>Bacillati</taxon>
        <taxon>Bacillota</taxon>
        <taxon>Clostridia</taxon>
        <taxon>Lachnospirales</taxon>
        <taxon>Vallitaleaceae</taxon>
        <taxon>Vallitalea</taxon>
    </lineage>
</organism>
<dbReference type="RefSeq" id="WP_193774510.1">
    <property type="nucleotide sequence ID" value="NZ_CP058561.1"/>
</dbReference>
<accession>A0A8J8MAP0</accession>
<evidence type="ECO:0000313" key="3">
    <source>
        <dbReference type="Proteomes" id="UP000677305"/>
    </source>
</evidence>
<dbReference type="EMBL" id="CP058561">
    <property type="protein sequence ID" value="QUH29491.1"/>
    <property type="molecule type" value="Genomic_DNA"/>
</dbReference>
<proteinExistence type="predicted"/>
<dbReference type="Proteomes" id="UP000677305">
    <property type="component" value="Chromosome"/>
</dbReference>
<reference evidence="2 3" key="1">
    <citation type="submission" date="2020-07" db="EMBL/GenBank/DDBJ databases">
        <title>Vallitalea guaymasensis genome.</title>
        <authorList>
            <person name="Postec A."/>
        </authorList>
    </citation>
    <scope>NUCLEOTIDE SEQUENCE [LARGE SCALE GENOMIC DNA]</scope>
    <source>
        <strain evidence="2 3">Ra1766G1</strain>
    </source>
</reference>
<dbReference type="KEGG" id="vgu:HYG85_11480"/>
<evidence type="ECO:0000313" key="2">
    <source>
        <dbReference type="EMBL" id="QUH29491.1"/>
    </source>
</evidence>
<dbReference type="Pfam" id="PF07441">
    <property type="entry name" value="BofA"/>
    <property type="match status" value="1"/>
</dbReference>
<gene>
    <name evidence="2" type="ORF">HYG85_11480</name>
</gene>
<feature type="transmembrane region" description="Helical" evidence="1">
    <location>
        <begin position="39"/>
        <end position="62"/>
    </location>
</feature>
<name>A0A8J8MAP0_9FIRM</name>
<feature type="transmembrane region" description="Helical" evidence="1">
    <location>
        <begin position="7"/>
        <end position="27"/>
    </location>
</feature>
<keyword evidence="1" id="KW-1133">Transmembrane helix</keyword>
<evidence type="ECO:0000256" key="1">
    <source>
        <dbReference type="SAM" id="Phobius"/>
    </source>
</evidence>